<name>A0ABV7GYP4_9RHOB</name>
<dbReference type="PIRSF" id="PIRSF006603">
    <property type="entry name" value="DinF"/>
    <property type="match status" value="1"/>
</dbReference>
<feature type="transmembrane region" description="Helical" evidence="10">
    <location>
        <begin position="161"/>
        <end position="180"/>
    </location>
</feature>
<keyword evidence="6 10" id="KW-1133">Transmembrane helix</keyword>
<dbReference type="PANTHER" id="PTHR43298:SF2">
    <property type="entry name" value="FMN_FAD EXPORTER YEEO-RELATED"/>
    <property type="match status" value="1"/>
</dbReference>
<dbReference type="PANTHER" id="PTHR43298">
    <property type="entry name" value="MULTIDRUG RESISTANCE PROTEIN NORM-RELATED"/>
    <property type="match status" value="1"/>
</dbReference>
<evidence type="ECO:0000313" key="12">
    <source>
        <dbReference type="Proteomes" id="UP001595632"/>
    </source>
</evidence>
<dbReference type="Proteomes" id="UP001595632">
    <property type="component" value="Unassembled WGS sequence"/>
</dbReference>
<dbReference type="NCBIfam" id="TIGR00797">
    <property type="entry name" value="matE"/>
    <property type="match status" value="1"/>
</dbReference>
<evidence type="ECO:0000256" key="10">
    <source>
        <dbReference type="SAM" id="Phobius"/>
    </source>
</evidence>
<evidence type="ECO:0000256" key="6">
    <source>
        <dbReference type="ARBA" id="ARBA00022989"/>
    </source>
</evidence>
<evidence type="ECO:0000256" key="1">
    <source>
        <dbReference type="ARBA" id="ARBA00004429"/>
    </source>
</evidence>
<comment type="caution">
    <text evidence="11">The sequence shown here is derived from an EMBL/GenBank/DDBJ whole genome shotgun (WGS) entry which is preliminary data.</text>
</comment>
<keyword evidence="4" id="KW-1003">Cell membrane</keyword>
<evidence type="ECO:0000256" key="2">
    <source>
        <dbReference type="ARBA" id="ARBA00022448"/>
    </source>
</evidence>
<keyword evidence="3" id="KW-0050">Antiport</keyword>
<evidence type="ECO:0000256" key="9">
    <source>
        <dbReference type="ARBA" id="ARBA00031636"/>
    </source>
</evidence>
<dbReference type="EMBL" id="JBHRTB010000010">
    <property type="protein sequence ID" value="MFC3145085.1"/>
    <property type="molecule type" value="Genomic_DNA"/>
</dbReference>
<accession>A0ABV7GYP4</accession>
<feature type="transmembrane region" description="Helical" evidence="10">
    <location>
        <begin position="51"/>
        <end position="72"/>
    </location>
</feature>
<feature type="transmembrane region" description="Helical" evidence="10">
    <location>
        <begin position="421"/>
        <end position="442"/>
    </location>
</feature>
<dbReference type="InterPro" id="IPR050222">
    <property type="entry name" value="MATE_MdtK"/>
</dbReference>
<keyword evidence="12" id="KW-1185">Reference proteome</keyword>
<keyword evidence="7" id="KW-0406">Ion transport</keyword>
<feature type="transmembrane region" description="Helical" evidence="10">
    <location>
        <begin position="131"/>
        <end position="149"/>
    </location>
</feature>
<feature type="transmembrane region" description="Helical" evidence="10">
    <location>
        <begin position="238"/>
        <end position="265"/>
    </location>
</feature>
<proteinExistence type="predicted"/>
<keyword evidence="8 10" id="KW-0472">Membrane</keyword>
<gene>
    <name evidence="11" type="ORF">ACFOGP_20360</name>
</gene>
<dbReference type="InterPro" id="IPR048279">
    <property type="entry name" value="MdtK-like"/>
</dbReference>
<sequence length="457" mass="49073">MSRWRTYRPHVAGLLGLGLPLIGSHLAQVAIGVTDALMLGWYDVEALAAATLAHSIWFVIFILGSGFAFAVMPMVAQAIGSGDDRQVRRVTRMGMWISILFGLAVMPALIWSRPLLELMGQTEIVATLAQTYLAITAVAMVPALLVMVLKSYLSSLERTQVVLWITLAGAGVNIALNYILIFGKLGLPEMGIAGAATASLTVHVLSFLAFAVYAAQVTREHTLFARFWRPDWEAFWQVFRLGWPIGITNLAETGLFAATAVMMGWLGPVPLAAHGVAIQLASLTFVVHLGLSQAATVRAGAALGRGDLDFLRLGARAVTGLSILFAIVTMVVYLSVPELLVGLFVDPADPRRPEILAIGVVLLSVAALFNTVDGLQVIALGLLRGLQDTRTPMILAAVSYWVFGFPAGYVFGFVLDFGAPGVWAGLVCGLAVAAFTLLWRFWAEFARRARRADPAQA</sequence>
<evidence type="ECO:0000256" key="3">
    <source>
        <dbReference type="ARBA" id="ARBA00022449"/>
    </source>
</evidence>
<feature type="transmembrane region" description="Helical" evidence="10">
    <location>
        <begin position="355"/>
        <end position="382"/>
    </location>
</feature>
<dbReference type="RefSeq" id="WP_275634286.1">
    <property type="nucleotide sequence ID" value="NZ_JARGYD010000008.1"/>
</dbReference>
<protein>
    <recommendedName>
        <fullName evidence="9">Multidrug-efflux transporter</fullName>
    </recommendedName>
</protein>
<feature type="transmembrane region" description="Helical" evidence="10">
    <location>
        <begin position="192"/>
        <end position="217"/>
    </location>
</feature>
<evidence type="ECO:0000256" key="7">
    <source>
        <dbReference type="ARBA" id="ARBA00023065"/>
    </source>
</evidence>
<feature type="transmembrane region" description="Helical" evidence="10">
    <location>
        <begin position="271"/>
        <end position="292"/>
    </location>
</feature>
<keyword evidence="2" id="KW-0813">Transport</keyword>
<evidence type="ECO:0000256" key="5">
    <source>
        <dbReference type="ARBA" id="ARBA00022692"/>
    </source>
</evidence>
<keyword evidence="5 10" id="KW-0812">Transmembrane</keyword>
<evidence type="ECO:0000256" key="8">
    <source>
        <dbReference type="ARBA" id="ARBA00023136"/>
    </source>
</evidence>
<evidence type="ECO:0000256" key="4">
    <source>
        <dbReference type="ARBA" id="ARBA00022475"/>
    </source>
</evidence>
<feature type="transmembrane region" description="Helical" evidence="10">
    <location>
        <begin position="313"/>
        <end position="335"/>
    </location>
</feature>
<dbReference type="CDD" id="cd13131">
    <property type="entry name" value="MATE_NorM_like"/>
    <property type="match status" value="1"/>
</dbReference>
<evidence type="ECO:0000313" key="11">
    <source>
        <dbReference type="EMBL" id="MFC3145085.1"/>
    </source>
</evidence>
<reference evidence="12" key="1">
    <citation type="journal article" date="2019" name="Int. J. Syst. Evol. Microbiol.">
        <title>The Global Catalogue of Microorganisms (GCM) 10K type strain sequencing project: providing services to taxonomists for standard genome sequencing and annotation.</title>
        <authorList>
            <consortium name="The Broad Institute Genomics Platform"/>
            <consortium name="The Broad Institute Genome Sequencing Center for Infectious Disease"/>
            <person name="Wu L."/>
            <person name="Ma J."/>
        </authorList>
    </citation>
    <scope>NUCLEOTIDE SEQUENCE [LARGE SCALE GENOMIC DNA]</scope>
    <source>
        <strain evidence="12">KCTC 52366</strain>
    </source>
</reference>
<organism evidence="11 12">
    <name type="scientific">Psychromarinibacter halotolerans</name>
    <dbReference type="NCBI Taxonomy" id="1775175"/>
    <lineage>
        <taxon>Bacteria</taxon>
        <taxon>Pseudomonadati</taxon>
        <taxon>Pseudomonadota</taxon>
        <taxon>Alphaproteobacteria</taxon>
        <taxon>Rhodobacterales</taxon>
        <taxon>Paracoccaceae</taxon>
        <taxon>Psychromarinibacter</taxon>
    </lineage>
</organism>
<dbReference type="InterPro" id="IPR002528">
    <property type="entry name" value="MATE_fam"/>
</dbReference>
<dbReference type="Pfam" id="PF01554">
    <property type="entry name" value="MatE"/>
    <property type="match status" value="2"/>
</dbReference>
<comment type="subcellular location">
    <subcellularLocation>
        <location evidence="1">Cell inner membrane</location>
        <topology evidence="1">Multi-pass membrane protein</topology>
    </subcellularLocation>
</comment>
<feature type="transmembrane region" description="Helical" evidence="10">
    <location>
        <begin position="93"/>
        <end position="111"/>
    </location>
</feature>
<feature type="transmembrane region" description="Helical" evidence="10">
    <location>
        <begin position="394"/>
        <end position="415"/>
    </location>
</feature>